<feature type="domain" description="Riboflavin kinase" evidence="16">
    <location>
        <begin position="201"/>
        <end position="328"/>
    </location>
</feature>
<dbReference type="GO" id="GO:0006747">
    <property type="term" value="P:FAD biosynthetic process"/>
    <property type="evidence" value="ECO:0007669"/>
    <property type="project" value="UniProtKB-UniRule"/>
</dbReference>
<evidence type="ECO:0000313" key="18">
    <source>
        <dbReference type="Proteomes" id="UP000016566"/>
    </source>
</evidence>
<dbReference type="SMART" id="SM00904">
    <property type="entry name" value="Flavokinase"/>
    <property type="match status" value="1"/>
</dbReference>
<dbReference type="GO" id="GO:0008531">
    <property type="term" value="F:riboflavin kinase activity"/>
    <property type="evidence" value="ECO:0007669"/>
    <property type="project" value="UniProtKB-UniRule"/>
</dbReference>
<dbReference type="UniPathway" id="UPA00277">
    <property type="reaction ID" value="UER00407"/>
</dbReference>
<keyword evidence="5 15" id="KW-0288">FMN</keyword>
<dbReference type="CDD" id="cd02064">
    <property type="entry name" value="FAD_synthetase_N"/>
    <property type="match status" value="1"/>
</dbReference>
<organism evidence="17 18">
    <name type="scientific">Limimaricola cinnabarinus LL-001</name>
    <dbReference type="NCBI Taxonomy" id="1337093"/>
    <lineage>
        <taxon>Bacteria</taxon>
        <taxon>Pseudomonadati</taxon>
        <taxon>Pseudomonadota</taxon>
        <taxon>Alphaproteobacteria</taxon>
        <taxon>Rhodobacterales</taxon>
        <taxon>Paracoccaceae</taxon>
        <taxon>Limimaricola</taxon>
    </lineage>
</organism>
<dbReference type="EC" id="2.7.1.26" evidence="15"/>
<evidence type="ECO:0000256" key="3">
    <source>
        <dbReference type="ARBA" id="ARBA00005201"/>
    </source>
</evidence>
<dbReference type="Pfam" id="PF01687">
    <property type="entry name" value="Flavokinase"/>
    <property type="match status" value="1"/>
</dbReference>
<keyword evidence="9 15" id="KW-0418">Kinase</keyword>
<evidence type="ECO:0000313" key="17">
    <source>
        <dbReference type="EMBL" id="GAD55266.1"/>
    </source>
</evidence>
<dbReference type="PANTHER" id="PTHR22749">
    <property type="entry name" value="RIBOFLAVIN KINASE/FMN ADENYLYLTRANSFERASE"/>
    <property type="match status" value="1"/>
</dbReference>
<dbReference type="InterPro" id="IPR023468">
    <property type="entry name" value="Riboflavin_kinase"/>
</dbReference>
<dbReference type="Proteomes" id="UP000016566">
    <property type="component" value="Unassembled WGS sequence"/>
</dbReference>
<evidence type="ECO:0000256" key="5">
    <source>
        <dbReference type="ARBA" id="ARBA00022643"/>
    </source>
</evidence>
<dbReference type="FunFam" id="3.40.50.620:FF:000021">
    <property type="entry name" value="Riboflavin biosynthesis protein"/>
    <property type="match status" value="1"/>
</dbReference>
<dbReference type="InterPro" id="IPR002606">
    <property type="entry name" value="Riboflavin_kinase_bac"/>
</dbReference>
<comment type="pathway">
    <text evidence="3 15">Cofactor biosynthesis; FMN biosynthesis; FMN from riboflavin (ATP route): step 1/1.</text>
</comment>
<evidence type="ECO:0000256" key="1">
    <source>
        <dbReference type="ARBA" id="ARBA00002121"/>
    </source>
</evidence>
<dbReference type="GO" id="GO:0005524">
    <property type="term" value="F:ATP binding"/>
    <property type="evidence" value="ECO:0007669"/>
    <property type="project" value="UniProtKB-UniRule"/>
</dbReference>
<comment type="caution">
    <text evidence="17">The sequence shown here is derived from an EMBL/GenBank/DDBJ whole genome shotgun (WGS) entry which is preliminary data.</text>
</comment>
<dbReference type="InterPro" id="IPR014729">
    <property type="entry name" value="Rossmann-like_a/b/a_fold"/>
</dbReference>
<dbReference type="GO" id="GO:0003919">
    <property type="term" value="F:FMN adenylyltransferase activity"/>
    <property type="evidence" value="ECO:0007669"/>
    <property type="project" value="UniProtKB-UniRule"/>
</dbReference>
<dbReference type="InterPro" id="IPR015865">
    <property type="entry name" value="Riboflavin_kinase_bac/euk"/>
</dbReference>
<evidence type="ECO:0000256" key="11">
    <source>
        <dbReference type="ARBA" id="ARBA00022840"/>
    </source>
</evidence>
<sequence length="330" mass="35428">MGARARLRAPRLAATQGAMRILSDFSGLTPTDRGAAAAIGNFDGVHLGHRAVIDLARDEAARLNAPLGVMTFEPHPREYFAPDAPPFRLMNRTARAHRLEKIGVERLFELPFDAELAALTPDAFAREVIARGLGLRHVVIGADFRFGKGRAGDAAMLQALGAEHGFGVTVSPLIALEAGEVSSTAIRHALSEGRPRDAAAMLGHWHRLEGEVIHGEKRGRELGYPTANMGVAGLHMPRFGVYAVKIDVLNGPHAGSYDGAASIGVRPMFGENQPNCETFLFDFSGDLYGAEISVALVDYLRGEERFDGLDALIAQMDADCARAREVLADA</sequence>
<dbReference type="AlphaFoldDB" id="U2YK22"/>
<keyword evidence="7 15" id="KW-0548">Nucleotidyltransferase</keyword>
<evidence type="ECO:0000256" key="8">
    <source>
        <dbReference type="ARBA" id="ARBA00022741"/>
    </source>
</evidence>
<dbReference type="NCBIfam" id="NF004160">
    <property type="entry name" value="PRK05627.1-3"/>
    <property type="match status" value="1"/>
</dbReference>
<comment type="catalytic activity">
    <reaction evidence="13 15">
        <text>riboflavin + ATP = FMN + ADP + H(+)</text>
        <dbReference type="Rhea" id="RHEA:14357"/>
        <dbReference type="ChEBI" id="CHEBI:15378"/>
        <dbReference type="ChEBI" id="CHEBI:30616"/>
        <dbReference type="ChEBI" id="CHEBI:57986"/>
        <dbReference type="ChEBI" id="CHEBI:58210"/>
        <dbReference type="ChEBI" id="CHEBI:456216"/>
        <dbReference type="EC" id="2.7.1.26"/>
    </reaction>
</comment>
<comment type="function">
    <text evidence="1">Catalyzes the phosphorylation of riboflavin to FMN followed by the adenylation of FMN to FAD.</text>
</comment>
<dbReference type="PANTHER" id="PTHR22749:SF6">
    <property type="entry name" value="RIBOFLAVIN KINASE"/>
    <property type="match status" value="1"/>
</dbReference>
<dbReference type="NCBIfam" id="TIGR00083">
    <property type="entry name" value="ribF"/>
    <property type="match status" value="1"/>
</dbReference>
<dbReference type="GO" id="GO:0009398">
    <property type="term" value="P:FMN biosynthetic process"/>
    <property type="evidence" value="ECO:0007669"/>
    <property type="project" value="UniProtKB-UniRule"/>
</dbReference>
<proteinExistence type="inferred from homology"/>
<evidence type="ECO:0000256" key="7">
    <source>
        <dbReference type="ARBA" id="ARBA00022695"/>
    </source>
</evidence>
<keyword evidence="10 15" id="KW-0274">FAD</keyword>
<evidence type="ECO:0000256" key="6">
    <source>
        <dbReference type="ARBA" id="ARBA00022679"/>
    </source>
</evidence>
<reference evidence="17" key="1">
    <citation type="journal article" date="2013" name="Genome Announc.">
        <title>Draft Genome Sequence of Loktanella cinnabarina LL-001T, Isolated from Deep-Sea Floor Sediment.</title>
        <authorList>
            <person name="Nishi S."/>
            <person name="Tsubouchi T."/>
            <person name="Takaki Y."/>
            <person name="Koyanagi R."/>
            <person name="Satoh N."/>
            <person name="Maruyama T."/>
            <person name="Hatada Y."/>
        </authorList>
    </citation>
    <scope>NUCLEOTIDE SEQUENCE [LARGE SCALE GENOMIC DNA]</scope>
    <source>
        <strain evidence="17">LL-001</strain>
    </source>
</reference>
<keyword evidence="11 15" id="KW-0067">ATP-binding</keyword>
<dbReference type="NCBIfam" id="NF004159">
    <property type="entry name" value="PRK05627.1-2"/>
    <property type="match status" value="1"/>
</dbReference>
<evidence type="ECO:0000256" key="4">
    <source>
        <dbReference type="ARBA" id="ARBA00022630"/>
    </source>
</evidence>
<comment type="catalytic activity">
    <reaction evidence="14 15">
        <text>FMN + ATP + H(+) = FAD + diphosphate</text>
        <dbReference type="Rhea" id="RHEA:17237"/>
        <dbReference type="ChEBI" id="CHEBI:15378"/>
        <dbReference type="ChEBI" id="CHEBI:30616"/>
        <dbReference type="ChEBI" id="CHEBI:33019"/>
        <dbReference type="ChEBI" id="CHEBI:57692"/>
        <dbReference type="ChEBI" id="CHEBI:58210"/>
        <dbReference type="EC" id="2.7.7.2"/>
    </reaction>
</comment>
<keyword evidence="18" id="KW-1185">Reference proteome</keyword>
<evidence type="ECO:0000259" key="16">
    <source>
        <dbReference type="SMART" id="SM00904"/>
    </source>
</evidence>
<name>U2YK22_9RHOB</name>
<dbReference type="SUPFAM" id="SSF82114">
    <property type="entry name" value="Riboflavin kinase-like"/>
    <property type="match status" value="1"/>
</dbReference>
<accession>U2YK22</accession>
<gene>
    <name evidence="17" type="ORF">MBELCI_1318</name>
</gene>
<dbReference type="Pfam" id="PF06574">
    <property type="entry name" value="FAD_syn"/>
    <property type="match status" value="1"/>
</dbReference>
<keyword evidence="6 15" id="KW-0808">Transferase</keyword>
<dbReference type="EC" id="2.7.7.2" evidence="15"/>
<dbReference type="InterPro" id="IPR023465">
    <property type="entry name" value="Riboflavin_kinase_dom_sf"/>
</dbReference>
<dbReference type="eggNOG" id="COG0196">
    <property type="taxonomic scope" value="Bacteria"/>
</dbReference>
<dbReference type="STRING" id="1337093.MBELCI_1318"/>
<dbReference type="InterPro" id="IPR015864">
    <property type="entry name" value="FAD_synthase"/>
</dbReference>
<dbReference type="UniPathway" id="UPA00276">
    <property type="reaction ID" value="UER00406"/>
</dbReference>
<evidence type="ECO:0000256" key="13">
    <source>
        <dbReference type="ARBA" id="ARBA00047880"/>
    </source>
</evidence>
<dbReference type="Gene3D" id="3.40.50.620">
    <property type="entry name" value="HUPs"/>
    <property type="match status" value="1"/>
</dbReference>
<evidence type="ECO:0000256" key="10">
    <source>
        <dbReference type="ARBA" id="ARBA00022827"/>
    </source>
</evidence>
<keyword evidence="12" id="KW-0511">Multifunctional enzyme</keyword>
<evidence type="ECO:0000256" key="9">
    <source>
        <dbReference type="ARBA" id="ARBA00022777"/>
    </source>
</evidence>
<evidence type="ECO:0000256" key="12">
    <source>
        <dbReference type="ARBA" id="ARBA00023268"/>
    </source>
</evidence>
<dbReference type="EMBL" id="BATB01000012">
    <property type="protein sequence ID" value="GAD55266.1"/>
    <property type="molecule type" value="Genomic_DNA"/>
</dbReference>
<dbReference type="FunFam" id="2.40.30.30:FF:000003">
    <property type="entry name" value="Riboflavin biosynthesis protein"/>
    <property type="match status" value="1"/>
</dbReference>
<dbReference type="PIRSF" id="PIRSF004491">
    <property type="entry name" value="FAD_Synth"/>
    <property type="match status" value="1"/>
</dbReference>
<protein>
    <recommendedName>
        <fullName evidence="15">Riboflavin biosynthesis protein</fullName>
    </recommendedName>
    <domain>
        <recommendedName>
            <fullName evidence="15">Riboflavin kinase</fullName>
            <ecNumber evidence="15">2.7.1.26</ecNumber>
        </recommendedName>
        <alternativeName>
            <fullName evidence="15">Flavokinase</fullName>
        </alternativeName>
    </domain>
    <domain>
        <recommendedName>
            <fullName evidence="15">FMN adenylyltransferase</fullName>
            <ecNumber evidence="15">2.7.7.2</ecNumber>
        </recommendedName>
        <alternativeName>
            <fullName evidence="15">FAD pyrophosphorylase</fullName>
        </alternativeName>
        <alternativeName>
            <fullName evidence="15">FAD synthase</fullName>
        </alternativeName>
    </domain>
</protein>
<comment type="similarity">
    <text evidence="15">Belongs to the ribF family.</text>
</comment>
<dbReference type="SUPFAM" id="SSF52374">
    <property type="entry name" value="Nucleotidylyl transferase"/>
    <property type="match status" value="1"/>
</dbReference>
<evidence type="ECO:0000256" key="2">
    <source>
        <dbReference type="ARBA" id="ARBA00004726"/>
    </source>
</evidence>
<comment type="pathway">
    <text evidence="2 15">Cofactor biosynthesis; FAD biosynthesis; FAD from FMN: step 1/1.</text>
</comment>
<dbReference type="Gene3D" id="2.40.30.30">
    <property type="entry name" value="Riboflavin kinase-like"/>
    <property type="match status" value="1"/>
</dbReference>
<keyword evidence="4 15" id="KW-0285">Flavoprotein</keyword>
<keyword evidence="8 15" id="KW-0547">Nucleotide-binding</keyword>
<dbReference type="GO" id="GO:0009231">
    <property type="term" value="P:riboflavin biosynthetic process"/>
    <property type="evidence" value="ECO:0007669"/>
    <property type="project" value="InterPro"/>
</dbReference>
<evidence type="ECO:0000256" key="15">
    <source>
        <dbReference type="PIRNR" id="PIRNR004491"/>
    </source>
</evidence>
<evidence type="ECO:0000256" key="14">
    <source>
        <dbReference type="ARBA" id="ARBA00049494"/>
    </source>
</evidence>